<comment type="caution">
    <text evidence="1">The sequence shown here is derived from an EMBL/GenBank/DDBJ whole genome shotgun (WGS) entry which is preliminary data.</text>
</comment>
<name>A0A3M2JKC3_9CELL</name>
<dbReference type="OrthoDB" id="4828969at2"/>
<gene>
    <name evidence="1" type="ORF">EBM89_03910</name>
</gene>
<protein>
    <submittedName>
        <fullName evidence="1">Uncharacterized protein</fullName>
    </submittedName>
</protein>
<evidence type="ECO:0000313" key="2">
    <source>
        <dbReference type="Proteomes" id="UP000269289"/>
    </source>
</evidence>
<dbReference type="EMBL" id="RFFI01000013">
    <property type="protein sequence ID" value="RMI13564.1"/>
    <property type="molecule type" value="Genomic_DNA"/>
</dbReference>
<dbReference type="RefSeq" id="WP_122148153.1">
    <property type="nucleotide sequence ID" value="NZ_RFFI01000013.1"/>
</dbReference>
<dbReference type="Proteomes" id="UP000269289">
    <property type="component" value="Unassembled WGS sequence"/>
</dbReference>
<proteinExistence type="predicted"/>
<sequence length="197" mass="20982">MKRRTKLIAGVGAGLAVAGGALAFLLVQPGPVLLDPDDFPGVVASQQGEPAVPPGWTNCDLSVGAWLREGDPDTLLDFGDGSWAVAAIAQRPEGRNLYADADAFIAHLESTAATCAQSSKIDNGFTIEALPDLDPGAVGWRTGYLDIPRWGEYVVIPLDERRLLAVGFETNQEEPPVDMDRLVELAKQGAEQFPAEE</sequence>
<reference evidence="1 2" key="1">
    <citation type="submission" date="2018-10" db="EMBL/GenBank/DDBJ databases">
        <title>Isolation, diversity and antifungal activity of actinobacteria from wheat.</title>
        <authorList>
            <person name="Han C."/>
        </authorList>
    </citation>
    <scope>NUCLEOTIDE SEQUENCE [LARGE SCALE GENOMIC DNA]</scope>
    <source>
        <strain evidence="1 2">NEAU-YY56</strain>
    </source>
</reference>
<organism evidence="1 2">
    <name type="scientific">Cellulomonas triticagri</name>
    <dbReference type="NCBI Taxonomy" id="2483352"/>
    <lineage>
        <taxon>Bacteria</taxon>
        <taxon>Bacillati</taxon>
        <taxon>Actinomycetota</taxon>
        <taxon>Actinomycetes</taxon>
        <taxon>Micrococcales</taxon>
        <taxon>Cellulomonadaceae</taxon>
        <taxon>Cellulomonas</taxon>
    </lineage>
</organism>
<keyword evidence="2" id="KW-1185">Reference proteome</keyword>
<dbReference type="AlphaFoldDB" id="A0A3M2JKC3"/>
<evidence type="ECO:0000313" key="1">
    <source>
        <dbReference type="EMBL" id="RMI13564.1"/>
    </source>
</evidence>
<accession>A0A3M2JKC3</accession>